<accession>A0A8X6Q239</accession>
<dbReference type="Pfam" id="PF00094">
    <property type="entry name" value="VWD"/>
    <property type="match status" value="3"/>
</dbReference>
<feature type="domain" description="VWFD" evidence="9">
    <location>
        <begin position="1078"/>
        <end position="1257"/>
    </location>
</feature>
<dbReference type="InterPro" id="IPR000742">
    <property type="entry name" value="EGF"/>
</dbReference>
<dbReference type="Pfam" id="PF01826">
    <property type="entry name" value="TIL"/>
    <property type="match status" value="3"/>
</dbReference>
<feature type="signal peptide" evidence="6">
    <location>
        <begin position="1"/>
        <end position="30"/>
    </location>
</feature>
<feature type="chain" id="PRO_5036466892" evidence="6">
    <location>
        <begin position="31"/>
        <end position="1303"/>
    </location>
</feature>
<sequence>MESSSLAMLNLRVTFCIVLCFGCLQTVCNGQHEEDDHDDMGLMDAHEFADLDNCEEPPPPINGVLICSKHKKKKDKYVCKVQCDSGYQFPNGKTKARHQCDINTGKWTPTFIFPDCIASCEPPCANGGECSEGNHCICTPQFRGDRCQYDISLCDPNRGLHVSGDWKCNHTNSDSKCVLNCPQGTRYESQPAELYTCSLDGTWTPNFAPNCIPINIIEPPAAQSFYSISSGEAVQSKRPSSSVCATWSASHYRTFDGGVYSFTSPCSYLFAKDCEQDTFAIHVRNGKPCASVSDCSTEITIYIGSETYLLTNSEKGPIIKNQEKEHPVPSAVNGLLFQMLSDYVTVSSPLGFKLKWNRKNTILVEVSNQLKNKTCGLCGKFDYSVLNDFGTSDGSLTDSVEGFVNSWAMELLGEKCEGKAVITDACSENKDKVTEAEQKCQVIFNDRFSSCHHLVDPKAYYETCKMDSCGCESGGSCYCSSLTEYFRECVRLGGEIEGGWRSEDLCPLSCSGGMIYKDCGTSCPQTCKGTVYDCEDNRCIDGCHCPEGTALHNGECVEKLNCPCLHNEVEYQNGQRIIQDCNACECNAGKWQCTEEECGARCSSTGDPHYTTFDGLSYEFLGSCPYYLVFNDNFTIVQETGPCASQSNEPATDSMFCTQSIKIEYGEGSLELQPGIKSTFNSRPVDLPFSDLGFFATMATDLFLKVRLENGLSVLWDGQNRIYIDAPSTLSNQVMGLCGTFNHNQNDDFLTPEKDVEADVVSFTSRWQASDTCHKRARRALRSSPCEMQPQKLSDAEQLCFLLKSNIFSACHGDVDPYVSYKNCINDLCLCGEKLENCLCPILSDYSLSCAMKGVVLDWVKDLPFCQPECSGGQIYKECGNPCTSTCTTIASEEDCTPQCVQGCTCPDGMTKNSEGFCIAVDQCPCVYEGKEYPSSDITFQGNEVCACKNAKWECQPTLPEKTLHTLPKMLMDDPVAAPVECLEENNEEFTNCLDACPMTCQNFHLPPKCETEDCIPGCRCKVGYLLDTDLQKCVDIKQCGCIHANRRYKEGETIKQSCNLCTCGNGEWQCTEKVCPGICTAWGESHFKSYDGKIFDFQGDCEYILSKGKITGASYTLVVQNVPCGTSGITCSKSFTLDLGPLMANRGDENGVLVPDEKLTLTKDEPLPKMSLDSRFIVLESGLFVLVYTDIGITLRWDRGTRIYVTLDPQWRNKVNGLCGNFNDDQADDFLTPFGGIPEARASIFADSWKIHEFCPEPKIIEDTCAIHPERKSWAQQKCGILKSDVFSSCRAAVAMEPFYER</sequence>
<keyword evidence="1" id="KW-0677">Repeat</keyword>
<dbReference type="SUPFAM" id="SSF57196">
    <property type="entry name" value="EGF/Laminin"/>
    <property type="match status" value="1"/>
</dbReference>
<dbReference type="OrthoDB" id="6262482at2759"/>
<evidence type="ECO:0000256" key="3">
    <source>
        <dbReference type="ARBA" id="ARBA00023180"/>
    </source>
</evidence>
<keyword evidence="11" id="KW-1185">Reference proteome</keyword>
<dbReference type="Pfam" id="PF08742">
    <property type="entry name" value="C8"/>
    <property type="match status" value="2"/>
</dbReference>
<evidence type="ECO:0000256" key="6">
    <source>
        <dbReference type="SAM" id="SignalP"/>
    </source>
</evidence>
<comment type="caution">
    <text evidence="4">Lacks conserved residue(s) required for the propagation of feature annotation.</text>
</comment>
<dbReference type="SMART" id="SM00215">
    <property type="entry name" value="VWC_out"/>
    <property type="match status" value="2"/>
</dbReference>
<dbReference type="InterPro" id="IPR014853">
    <property type="entry name" value="VWF/SSPO/ZAN-like_Cys-rich_dom"/>
</dbReference>
<dbReference type="InterPro" id="IPR050780">
    <property type="entry name" value="Mucin_vWF_Thrombospondin_sf"/>
</dbReference>
<dbReference type="EMBL" id="BMAW01122169">
    <property type="protein sequence ID" value="GFT97793.1"/>
    <property type="molecule type" value="Genomic_DNA"/>
</dbReference>
<protein>
    <submittedName>
        <fullName evidence="10">SCO-spondin</fullName>
    </submittedName>
</protein>
<dbReference type="Proteomes" id="UP000887013">
    <property type="component" value="Unassembled WGS sequence"/>
</dbReference>
<feature type="domain" description="VWFD" evidence="9">
    <location>
        <begin position="600"/>
        <end position="774"/>
    </location>
</feature>
<name>A0A8X6Q239_NEPPI</name>
<dbReference type="InterPro" id="IPR036084">
    <property type="entry name" value="Ser_inhib-like_sf"/>
</dbReference>
<dbReference type="SUPFAM" id="SSF57567">
    <property type="entry name" value="Serine protease inhibitors"/>
    <property type="match status" value="3"/>
</dbReference>
<dbReference type="PROSITE" id="PS50026">
    <property type="entry name" value="EGF_3"/>
    <property type="match status" value="1"/>
</dbReference>
<dbReference type="GO" id="GO:0005615">
    <property type="term" value="C:extracellular space"/>
    <property type="evidence" value="ECO:0007669"/>
    <property type="project" value="TreeGrafter"/>
</dbReference>
<evidence type="ECO:0000256" key="4">
    <source>
        <dbReference type="PROSITE-ProRule" id="PRU00076"/>
    </source>
</evidence>
<dbReference type="SMART" id="SM00032">
    <property type="entry name" value="CCP"/>
    <property type="match status" value="2"/>
</dbReference>
<evidence type="ECO:0000259" key="8">
    <source>
        <dbReference type="PROSITE" id="PS50923"/>
    </source>
</evidence>
<evidence type="ECO:0000259" key="9">
    <source>
        <dbReference type="PROSITE" id="PS51233"/>
    </source>
</evidence>
<dbReference type="InterPro" id="IPR001846">
    <property type="entry name" value="VWF_type-D"/>
</dbReference>
<keyword evidence="4" id="KW-0245">EGF-like domain</keyword>
<dbReference type="InterPro" id="IPR002919">
    <property type="entry name" value="TIL_dom"/>
</dbReference>
<keyword evidence="2 4" id="KW-1015">Disulfide bond</keyword>
<evidence type="ECO:0000256" key="2">
    <source>
        <dbReference type="ARBA" id="ARBA00023157"/>
    </source>
</evidence>
<feature type="disulfide bond" evidence="4">
    <location>
        <begin position="120"/>
        <end position="130"/>
    </location>
</feature>
<dbReference type="PROSITE" id="PS51233">
    <property type="entry name" value="VWFD"/>
    <property type="match status" value="3"/>
</dbReference>
<dbReference type="PROSITE" id="PS00022">
    <property type="entry name" value="EGF_1"/>
    <property type="match status" value="1"/>
</dbReference>
<dbReference type="SMART" id="SM00216">
    <property type="entry name" value="VWD"/>
    <property type="match status" value="3"/>
</dbReference>
<dbReference type="CDD" id="cd19941">
    <property type="entry name" value="TIL"/>
    <property type="match status" value="3"/>
</dbReference>
<dbReference type="InterPro" id="IPR001007">
    <property type="entry name" value="VWF_dom"/>
</dbReference>
<keyword evidence="6" id="KW-0732">Signal</keyword>
<dbReference type="SMART" id="SM00832">
    <property type="entry name" value="C8"/>
    <property type="match status" value="2"/>
</dbReference>
<dbReference type="PROSITE" id="PS50923">
    <property type="entry name" value="SUSHI"/>
    <property type="match status" value="1"/>
</dbReference>
<evidence type="ECO:0000259" key="7">
    <source>
        <dbReference type="PROSITE" id="PS50026"/>
    </source>
</evidence>
<feature type="domain" description="Sushi" evidence="8">
    <location>
        <begin position="52"/>
        <end position="118"/>
    </location>
</feature>
<keyword evidence="3" id="KW-0325">Glycoprotein</keyword>
<gene>
    <name evidence="10" type="primary">Sspo</name>
    <name evidence="10" type="ORF">NPIL_214611</name>
</gene>
<feature type="disulfide bond" evidence="4">
    <location>
        <begin position="138"/>
        <end position="147"/>
    </location>
</feature>
<proteinExistence type="predicted"/>
<evidence type="ECO:0000313" key="11">
    <source>
        <dbReference type="Proteomes" id="UP000887013"/>
    </source>
</evidence>
<dbReference type="SUPFAM" id="SSF57603">
    <property type="entry name" value="FnI-like domain"/>
    <property type="match status" value="2"/>
</dbReference>
<dbReference type="PANTHER" id="PTHR11339:SF386">
    <property type="entry name" value="HEMOLECTIN, ISOFORM A"/>
    <property type="match status" value="1"/>
</dbReference>
<feature type="domain" description="VWFD" evidence="9">
    <location>
        <begin position="242"/>
        <end position="417"/>
    </location>
</feature>
<dbReference type="GO" id="GO:0031012">
    <property type="term" value="C:extracellular matrix"/>
    <property type="evidence" value="ECO:0007669"/>
    <property type="project" value="TreeGrafter"/>
</dbReference>
<evidence type="ECO:0000313" key="10">
    <source>
        <dbReference type="EMBL" id="GFT97793.1"/>
    </source>
</evidence>
<keyword evidence="5" id="KW-0768">Sushi</keyword>
<comment type="caution">
    <text evidence="10">The sequence shown here is derived from an EMBL/GenBank/DDBJ whole genome shotgun (WGS) entry which is preliminary data.</text>
</comment>
<dbReference type="InterPro" id="IPR000436">
    <property type="entry name" value="Sushi_SCR_CCP_dom"/>
</dbReference>
<evidence type="ECO:0000256" key="1">
    <source>
        <dbReference type="ARBA" id="ARBA00022737"/>
    </source>
</evidence>
<dbReference type="Gene3D" id="2.10.25.10">
    <property type="entry name" value="Laminin"/>
    <property type="match status" value="4"/>
</dbReference>
<evidence type="ECO:0000256" key="5">
    <source>
        <dbReference type="PROSITE-ProRule" id="PRU00302"/>
    </source>
</evidence>
<reference evidence="10" key="1">
    <citation type="submission" date="2020-08" db="EMBL/GenBank/DDBJ databases">
        <title>Multicomponent nature underlies the extraordinary mechanical properties of spider dragline silk.</title>
        <authorList>
            <person name="Kono N."/>
            <person name="Nakamura H."/>
            <person name="Mori M."/>
            <person name="Yoshida Y."/>
            <person name="Ohtoshi R."/>
            <person name="Malay A.D."/>
            <person name="Moran D.A.P."/>
            <person name="Tomita M."/>
            <person name="Numata K."/>
            <person name="Arakawa K."/>
        </authorList>
    </citation>
    <scope>NUCLEOTIDE SEQUENCE</scope>
</reference>
<organism evidence="10 11">
    <name type="scientific">Nephila pilipes</name>
    <name type="common">Giant wood spider</name>
    <name type="synonym">Nephila maculata</name>
    <dbReference type="NCBI Taxonomy" id="299642"/>
    <lineage>
        <taxon>Eukaryota</taxon>
        <taxon>Metazoa</taxon>
        <taxon>Ecdysozoa</taxon>
        <taxon>Arthropoda</taxon>
        <taxon>Chelicerata</taxon>
        <taxon>Arachnida</taxon>
        <taxon>Araneae</taxon>
        <taxon>Araneomorphae</taxon>
        <taxon>Entelegynae</taxon>
        <taxon>Araneoidea</taxon>
        <taxon>Nephilidae</taxon>
        <taxon>Nephila</taxon>
    </lineage>
</organism>
<dbReference type="PANTHER" id="PTHR11339">
    <property type="entry name" value="EXTRACELLULAR MATRIX GLYCOPROTEIN RELATED"/>
    <property type="match status" value="1"/>
</dbReference>
<feature type="domain" description="EGF-like" evidence="7">
    <location>
        <begin position="117"/>
        <end position="148"/>
    </location>
</feature>